<reference evidence="3 4" key="1">
    <citation type="submission" date="2019-02" db="EMBL/GenBank/DDBJ databases">
        <title>Deep-cultivation of Planctomycetes and their phenomic and genomic characterization uncovers novel biology.</title>
        <authorList>
            <person name="Wiegand S."/>
            <person name="Jogler M."/>
            <person name="Boedeker C."/>
            <person name="Pinto D."/>
            <person name="Vollmers J."/>
            <person name="Rivas-Marin E."/>
            <person name="Kohn T."/>
            <person name="Peeters S.H."/>
            <person name="Heuer A."/>
            <person name="Rast P."/>
            <person name="Oberbeckmann S."/>
            <person name="Bunk B."/>
            <person name="Jeske O."/>
            <person name="Meyerdierks A."/>
            <person name="Storesund J.E."/>
            <person name="Kallscheuer N."/>
            <person name="Luecker S."/>
            <person name="Lage O.M."/>
            <person name="Pohl T."/>
            <person name="Merkel B.J."/>
            <person name="Hornburger P."/>
            <person name="Mueller R.-W."/>
            <person name="Bruemmer F."/>
            <person name="Labrenz M."/>
            <person name="Spormann A.M."/>
            <person name="Op den Camp H."/>
            <person name="Overmann J."/>
            <person name="Amann R."/>
            <person name="Jetten M.S.M."/>
            <person name="Mascher T."/>
            <person name="Medema M.H."/>
            <person name="Devos D.P."/>
            <person name="Kaster A.-K."/>
            <person name="Ovreas L."/>
            <person name="Rohde M."/>
            <person name="Galperin M.Y."/>
            <person name="Jogler C."/>
        </authorList>
    </citation>
    <scope>NUCLEOTIDE SEQUENCE [LARGE SCALE GENOMIC DNA]</scope>
    <source>
        <strain evidence="3 4">Pla85_3_4</strain>
    </source>
</reference>
<keyword evidence="1" id="KW-1133">Transmembrane helix</keyword>
<feature type="transmembrane region" description="Helical" evidence="1">
    <location>
        <begin position="172"/>
        <end position="201"/>
    </location>
</feature>
<dbReference type="EMBL" id="CP036433">
    <property type="protein sequence ID" value="QDU94981.1"/>
    <property type="molecule type" value="Genomic_DNA"/>
</dbReference>
<feature type="transmembrane region" description="Helical" evidence="1">
    <location>
        <begin position="208"/>
        <end position="231"/>
    </location>
</feature>
<evidence type="ECO:0000256" key="1">
    <source>
        <dbReference type="SAM" id="Phobius"/>
    </source>
</evidence>
<sequence length="547" mass="61643">MIAAAPTDAAQAPRPRTWLWSLSETVLIWLLAMLCYGWPVPGVNEAHYLAKAKHFWDPSWAAGDFFLNSSDTHLVFYWTFGWLTLFLPLTAVAWVGRLVTWALLAWAWRRLSWTVAPIPTLSVLTAAGFMALLTYCHMAGEWVLGGVEAKGFAFFFMLLAMQAVAAGRWRIVWIWVGLASAFHVLVGGWSGIAVLFAWLLAGKDRAPLLSMAPTLLIGLLFSLLGLIPAVLLTWGVDSGVVIQANQIYVFERLPHHLTVRQMEWIPWLGVDWLPLPVLRHFGLMLVWVLLAVLLRGEKSLRRLQGFVAGAAAIAIGGIAIDLATLHAPDLAARLLRLYWYRLSDAVLPMGVSLSLGVGIMRLTAWKKPVGQYAMLWAIAGCIAFAVQVRSEHANDPRPDADRQTLPVGQNMEQTLQIYEEWRRVCEWVDKHLPADAVCITPRRQQTFTWRSGRAEVVNWKNLPQDAQAIVLWKQRIENIYPARLYAPEGWKGLTRLGPDRLRKLGQRYGARYLVVDRMLNHQRPGMIRLYPPPAEPGSIYEVYQIDP</sequence>
<feature type="domain" description="DUF6798" evidence="2">
    <location>
        <begin position="420"/>
        <end position="479"/>
    </location>
</feature>
<name>A0A518DT06_9BACT</name>
<feature type="transmembrane region" description="Helical" evidence="1">
    <location>
        <begin position="345"/>
        <end position="362"/>
    </location>
</feature>
<feature type="transmembrane region" description="Helical" evidence="1">
    <location>
        <begin position="115"/>
        <end position="135"/>
    </location>
</feature>
<dbReference type="OrthoDB" id="229702at2"/>
<organism evidence="3 4">
    <name type="scientific">Lignipirellula cremea</name>
    <dbReference type="NCBI Taxonomy" id="2528010"/>
    <lineage>
        <taxon>Bacteria</taxon>
        <taxon>Pseudomonadati</taxon>
        <taxon>Planctomycetota</taxon>
        <taxon>Planctomycetia</taxon>
        <taxon>Pirellulales</taxon>
        <taxon>Pirellulaceae</taxon>
        <taxon>Lignipirellula</taxon>
    </lineage>
</organism>
<dbReference type="KEGG" id="lcre:Pla8534_27900"/>
<evidence type="ECO:0000259" key="2">
    <source>
        <dbReference type="Pfam" id="PF20604"/>
    </source>
</evidence>
<dbReference type="AlphaFoldDB" id="A0A518DT06"/>
<dbReference type="RefSeq" id="WP_145053769.1">
    <property type="nucleotide sequence ID" value="NZ_CP036433.1"/>
</dbReference>
<dbReference type="Pfam" id="PF20604">
    <property type="entry name" value="DUF6798"/>
    <property type="match status" value="1"/>
</dbReference>
<evidence type="ECO:0000313" key="3">
    <source>
        <dbReference type="EMBL" id="QDU94981.1"/>
    </source>
</evidence>
<protein>
    <recommendedName>
        <fullName evidence="2">DUF6798 domain-containing protein</fullName>
    </recommendedName>
</protein>
<feature type="transmembrane region" description="Helical" evidence="1">
    <location>
        <begin position="18"/>
        <end position="38"/>
    </location>
</feature>
<evidence type="ECO:0000313" key="4">
    <source>
        <dbReference type="Proteomes" id="UP000317648"/>
    </source>
</evidence>
<feature type="transmembrane region" description="Helical" evidence="1">
    <location>
        <begin position="369"/>
        <end position="388"/>
    </location>
</feature>
<dbReference type="Proteomes" id="UP000317648">
    <property type="component" value="Chromosome"/>
</dbReference>
<keyword evidence="1" id="KW-0472">Membrane</keyword>
<feature type="transmembrane region" description="Helical" evidence="1">
    <location>
        <begin position="75"/>
        <end position="95"/>
    </location>
</feature>
<proteinExistence type="predicted"/>
<feature type="transmembrane region" description="Helical" evidence="1">
    <location>
        <begin position="277"/>
        <end position="294"/>
    </location>
</feature>
<dbReference type="InterPro" id="IPR046477">
    <property type="entry name" value="DUF6798"/>
</dbReference>
<keyword evidence="1" id="KW-0812">Transmembrane</keyword>
<keyword evidence="4" id="KW-1185">Reference proteome</keyword>
<feature type="transmembrane region" description="Helical" evidence="1">
    <location>
        <begin position="306"/>
        <end position="325"/>
    </location>
</feature>
<feature type="transmembrane region" description="Helical" evidence="1">
    <location>
        <begin position="147"/>
        <end position="166"/>
    </location>
</feature>
<accession>A0A518DT06</accession>
<gene>
    <name evidence="3" type="ORF">Pla8534_27900</name>
</gene>